<organism evidence="1 2">
    <name type="scientific">Pristionchus entomophagus</name>
    <dbReference type="NCBI Taxonomy" id="358040"/>
    <lineage>
        <taxon>Eukaryota</taxon>
        <taxon>Metazoa</taxon>
        <taxon>Ecdysozoa</taxon>
        <taxon>Nematoda</taxon>
        <taxon>Chromadorea</taxon>
        <taxon>Rhabditida</taxon>
        <taxon>Rhabditina</taxon>
        <taxon>Diplogasteromorpha</taxon>
        <taxon>Diplogasteroidea</taxon>
        <taxon>Neodiplogasteridae</taxon>
        <taxon>Pristionchus</taxon>
    </lineage>
</organism>
<evidence type="ECO:0000313" key="1">
    <source>
        <dbReference type="EMBL" id="GMT06422.1"/>
    </source>
</evidence>
<dbReference type="AlphaFoldDB" id="A0AAV5UIG6"/>
<name>A0AAV5UIG6_9BILA</name>
<sequence>RPLCAQHFRCEFYALARCCLEEIKNFVAYKARVDISIARAVLEHLDVLGCVEHDCIGRPQIAVVSTPSNWASAFFTAIHVLNSSIRARYRSGAQPC</sequence>
<keyword evidence="2" id="KW-1185">Reference proteome</keyword>
<reference evidence="1" key="1">
    <citation type="submission" date="2023-10" db="EMBL/GenBank/DDBJ databases">
        <title>Genome assembly of Pristionchus species.</title>
        <authorList>
            <person name="Yoshida K."/>
            <person name="Sommer R.J."/>
        </authorList>
    </citation>
    <scope>NUCLEOTIDE SEQUENCE</scope>
    <source>
        <strain evidence="1">RS0144</strain>
    </source>
</reference>
<proteinExistence type="predicted"/>
<evidence type="ECO:0000313" key="2">
    <source>
        <dbReference type="Proteomes" id="UP001432027"/>
    </source>
</evidence>
<protein>
    <submittedName>
        <fullName evidence="1">Uncharacterized protein</fullName>
    </submittedName>
</protein>
<accession>A0AAV5UIG6</accession>
<feature type="non-terminal residue" evidence="1">
    <location>
        <position position="1"/>
    </location>
</feature>
<comment type="caution">
    <text evidence="1">The sequence shown here is derived from an EMBL/GenBank/DDBJ whole genome shotgun (WGS) entry which is preliminary data.</text>
</comment>
<feature type="non-terminal residue" evidence="1">
    <location>
        <position position="96"/>
    </location>
</feature>
<dbReference type="Proteomes" id="UP001432027">
    <property type="component" value="Unassembled WGS sequence"/>
</dbReference>
<dbReference type="EMBL" id="BTSX01000006">
    <property type="protein sequence ID" value="GMT06422.1"/>
    <property type="molecule type" value="Genomic_DNA"/>
</dbReference>
<gene>
    <name evidence="1" type="ORF">PENTCL1PPCAC_28596</name>
</gene>